<evidence type="ECO:0000256" key="1">
    <source>
        <dbReference type="SAM" id="MobiDB-lite"/>
    </source>
</evidence>
<comment type="caution">
    <text evidence="2">The sequence shown here is derived from an EMBL/GenBank/DDBJ whole genome shotgun (WGS) entry which is preliminary data.</text>
</comment>
<gene>
    <name evidence="2" type="ORF">ADUPG1_005688</name>
</gene>
<reference evidence="2" key="1">
    <citation type="submission" date="2022-03" db="EMBL/GenBank/DDBJ databases">
        <title>Draft genome sequence of Aduncisulcus paluster, a free-living microaerophilic Fornicata.</title>
        <authorList>
            <person name="Yuyama I."/>
            <person name="Kume K."/>
            <person name="Tamura T."/>
            <person name="Inagaki Y."/>
            <person name="Hashimoto T."/>
        </authorList>
    </citation>
    <scope>NUCLEOTIDE SEQUENCE</scope>
    <source>
        <strain evidence="2">NY0171</strain>
    </source>
</reference>
<keyword evidence="3" id="KW-1185">Reference proteome</keyword>
<sequence length="73" mass="7657">GVDFREASQHAMEASVSPRTGRPAFDAEAVSLADHVKVRQMREAPAAASGRRPVEGSKVGRLIHAGVGHTPGQ</sequence>
<feature type="region of interest" description="Disordered" evidence="1">
    <location>
        <begin position="1"/>
        <end position="21"/>
    </location>
</feature>
<evidence type="ECO:0000313" key="3">
    <source>
        <dbReference type="Proteomes" id="UP001057375"/>
    </source>
</evidence>
<feature type="non-terminal residue" evidence="2">
    <location>
        <position position="1"/>
    </location>
</feature>
<protein>
    <recommendedName>
        <fullName evidence="4">SMP domain-containing protein</fullName>
    </recommendedName>
</protein>
<name>A0ABQ5KI00_9EUKA</name>
<feature type="region of interest" description="Disordered" evidence="1">
    <location>
        <begin position="43"/>
        <end position="73"/>
    </location>
</feature>
<evidence type="ECO:0000313" key="2">
    <source>
        <dbReference type="EMBL" id="GKT30929.1"/>
    </source>
</evidence>
<proteinExistence type="predicted"/>
<organism evidence="2 3">
    <name type="scientific">Aduncisulcus paluster</name>
    <dbReference type="NCBI Taxonomy" id="2918883"/>
    <lineage>
        <taxon>Eukaryota</taxon>
        <taxon>Metamonada</taxon>
        <taxon>Carpediemonas-like organisms</taxon>
        <taxon>Aduncisulcus</taxon>
    </lineage>
</organism>
<evidence type="ECO:0008006" key="4">
    <source>
        <dbReference type="Google" id="ProtNLM"/>
    </source>
</evidence>
<dbReference type="EMBL" id="BQXS01009182">
    <property type="protein sequence ID" value="GKT30929.1"/>
    <property type="molecule type" value="Genomic_DNA"/>
</dbReference>
<accession>A0ABQ5KI00</accession>
<dbReference type="Proteomes" id="UP001057375">
    <property type="component" value="Unassembled WGS sequence"/>
</dbReference>